<reference evidence="1" key="1">
    <citation type="submission" date="2014-09" db="EMBL/GenBank/DDBJ databases">
        <authorList>
            <person name="Magalhaes I.L.F."/>
            <person name="Oliveira U."/>
            <person name="Santos F.R."/>
            <person name="Vidigal T.H.D.A."/>
            <person name="Brescovit A.D."/>
            <person name="Santos A.J."/>
        </authorList>
    </citation>
    <scope>NUCLEOTIDE SEQUENCE</scope>
    <source>
        <tissue evidence="1">Shoot tissue taken approximately 20 cm above the soil surface</tissue>
    </source>
</reference>
<name>A0A0A9CC71_ARUDO</name>
<dbReference type="AlphaFoldDB" id="A0A0A9CC71"/>
<evidence type="ECO:0000313" key="1">
    <source>
        <dbReference type="EMBL" id="JAD73151.1"/>
    </source>
</evidence>
<reference evidence="1" key="2">
    <citation type="journal article" date="2015" name="Data Brief">
        <title>Shoot transcriptome of the giant reed, Arundo donax.</title>
        <authorList>
            <person name="Barrero R.A."/>
            <person name="Guerrero F.D."/>
            <person name="Moolhuijzen P."/>
            <person name="Goolsby J.A."/>
            <person name="Tidwell J."/>
            <person name="Bellgard S.E."/>
            <person name="Bellgard M.I."/>
        </authorList>
    </citation>
    <scope>NUCLEOTIDE SEQUENCE</scope>
    <source>
        <tissue evidence="1">Shoot tissue taken approximately 20 cm above the soil surface</tissue>
    </source>
</reference>
<accession>A0A0A9CC71</accession>
<proteinExistence type="predicted"/>
<protein>
    <submittedName>
        <fullName evidence="1">Uncharacterized protein</fullName>
    </submittedName>
</protein>
<organism evidence="1">
    <name type="scientific">Arundo donax</name>
    <name type="common">Giant reed</name>
    <name type="synonym">Donax arundinaceus</name>
    <dbReference type="NCBI Taxonomy" id="35708"/>
    <lineage>
        <taxon>Eukaryota</taxon>
        <taxon>Viridiplantae</taxon>
        <taxon>Streptophyta</taxon>
        <taxon>Embryophyta</taxon>
        <taxon>Tracheophyta</taxon>
        <taxon>Spermatophyta</taxon>
        <taxon>Magnoliopsida</taxon>
        <taxon>Liliopsida</taxon>
        <taxon>Poales</taxon>
        <taxon>Poaceae</taxon>
        <taxon>PACMAD clade</taxon>
        <taxon>Arundinoideae</taxon>
        <taxon>Arundineae</taxon>
        <taxon>Arundo</taxon>
    </lineage>
</organism>
<dbReference type="EMBL" id="GBRH01224744">
    <property type="protein sequence ID" value="JAD73151.1"/>
    <property type="molecule type" value="Transcribed_RNA"/>
</dbReference>
<sequence>MDGTGTALCACSSMRAGSIFMDEWRWQRTWG</sequence>